<evidence type="ECO:0000313" key="3">
    <source>
        <dbReference type="Proteomes" id="UP001168821"/>
    </source>
</evidence>
<keyword evidence="1" id="KW-0732">Signal</keyword>
<evidence type="ECO:0000313" key="2">
    <source>
        <dbReference type="EMBL" id="KAJ3660738.1"/>
    </source>
</evidence>
<reference evidence="2" key="1">
    <citation type="journal article" date="2023" name="G3 (Bethesda)">
        <title>Whole genome assemblies of Zophobas morio and Tenebrio molitor.</title>
        <authorList>
            <person name="Kaur S."/>
            <person name="Stinson S.A."/>
            <person name="diCenzo G.C."/>
        </authorList>
    </citation>
    <scope>NUCLEOTIDE SEQUENCE</scope>
    <source>
        <strain evidence="2">QUZm001</strain>
    </source>
</reference>
<comment type="caution">
    <text evidence="2">The sequence shown here is derived from an EMBL/GenBank/DDBJ whole genome shotgun (WGS) entry which is preliminary data.</text>
</comment>
<dbReference type="AlphaFoldDB" id="A0AA38ISX1"/>
<dbReference type="PANTHER" id="PTHR31649">
    <property type="entry name" value="AGAP009604-PA"/>
    <property type="match status" value="1"/>
</dbReference>
<feature type="signal peptide" evidence="1">
    <location>
        <begin position="1"/>
        <end position="19"/>
    </location>
</feature>
<sequence length="196" mass="21905">MAPSVWSLLIFFQLTLVRGDNWNCADYYWRDYFGTIPHDAVPAGKDLQGDNRYVGLVYNRGYELLPANVVPKLGVAQTTAYSYVLTSTAHLKILCGPHKRAFVWIRIDNPNNFHGANYPNLIPGGTEVGQKIYITRVNYNGEVIVGKMREGGNQVGSAFPAGNTIKFKYPFEVLSYDCSKQDVVPSFDIRTAITSD</sequence>
<dbReference type="PANTHER" id="PTHR31649:SF10">
    <property type="entry name" value="IP19903P-RELATED"/>
    <property type="match status" value="1"/>
</dbReference>
<proteinExistence type="predicted"/>
<organism evidence="2 3">
    <name type="scientific">Zophobas morio</name>
    <dbReference type="NCBI Taxonomy" id="2755281"/>
    <lineage>
        <taxon>Eukaryota</taxon>
        <taxon>Metazoa</taxon>
        <taxon>Ecdysozoa</taxon>
        <taxon>Arthropoda</taxon>
        <taxon>Hexapoda</taxon>
        <taxon>Insecta</taxon>
        <taxon>Pterygota</taxon>
        <taxon>Neoptera</taxon>
        <taxon>Endopterygota</taxon>
        <taxon>Coleoptera</taxon>
        <taxon>Polyphaga</taxon>
        <taxon>Cucujiformia</taxon>
        <taxon>Tenebrionidae</taxon>
        <taxon>Zophobas</taxon>
    </lineage>
</organism>
<gene>
    <name evidence="2" type="ORF">Zmor_005173</name>
</gene>
<keyword evidence="3" id="KW-1185">Reference proteome</keyword>
<feature type="chain" id="PRO_5041410625" evidence="1">
    <location>
        <begin position="20"/>
        <end position="196"/>
    </location>
</feature>
<accession>A0AA38ISX1</accession>
<name>A0AA38ISX1_9CUCU</name>
<protein>
    <submittedName>
        <fullName evidence="2">Uncharacterized protein</fullName>
    </submittedName>
</protein>
<dbReference type="InterPro" id="IPR006616">
    <property type="entry name" value="DM9_repeat"/>
</dbReference>
<evidence type="ECO:0000256" key="1">
    <source>
        <dbReference type="SAM" id="SignalP"/>
    </source>
</evidence>
<dbReference type="Proteomes" id="UP001168821">
    <property type="component" value="Unassembled WGS sequence"/>
</dbReference>
<dbReference type="Pfam" id="PF11901">
    <property type="entry name" value="DM9"/>
    <property type="match status" value="1"/>
</dbReference>
<dbReference type="EMBL" id="JALNTZ010000002">
    <property type="protein sequence ID" value="KAJ3660738.1"/>
    <property type="molecule type" value="Genomic_DNA"/>
</dbReference>